<dbReference type="EMBL" id="JAENIM010000020">
    <property type="protein sequence ID" value="MBK1790226.1"/>
    <property type="molecule type" value="Genomic_DNA"/>
</dbReference>
<dbReference type="Proteomes" id="UP000624703">
    <property type="component" value="Unassembled WGS sequence"/>
</dbReference>
<proteinExistence type="predicted"/>
<sequence length="97" mass="10626">METQEIQQYIAAAIGAKFTDFSSESGEVMTSPEGDGRFLGKVFATRYSGLPVGRDIYLAVGESAQKVQIVRLGRSECVKPEVADLDLLLEKELDVKK</sequence>
<gene>
    <name evidence="1" type="ORF">JIN82_03540</name>
</gene>
<comment type="caution">
    <text evidence="1">The sequence shown here is derived from an EMBL/GenBank/DDBJ whole genome shotgun (WGS) entry which is preliminary data.</text>
</comment>
<name>A0A8J7SI63_9BACT</name>
<keyword evidence="2" id="KW-1185">Reference proteome</keyword>
<protein>
    <submittedName>
        <fullName evidence="1">Uncharacterized protein</fullName>
    </submittedName>
</protein>
<dbReference type="AlphaFoldDB" id="A0A8J7SI63"/>
<evidence type="ECO:0000313" key="1">
    <source>
        <dbReference type="EMBL" id="MBK1790226.1"/>
    </source>
</evidence>
<evidence type="ECO:0000313" key="2">
    <source>
        <dbReference type="Proteomes" id="UP000624703"/>
    </source>
</evidence>
<dbReference type="RefSeq" id="WP_200310264.1">
    <property type="nucleotide sequence ID" value="NZ_JAENIM010000020.1"/>
</dbReference>
<organism evidence="1 2">
    <name type="scientific">Persicirhabdus sediminis</name>
    <dbReference type="NCBI Taxonomy" id="454144"/>
    <lineage>
        <taxon>Bacteria</taxon>
        <taxon>Pseudomonadati</taxon>
        <taxon>Verrucomicrobiota</taxon>
        <taxon>Verrucomicrobiia</taxon>
        <taxon>Verrucomicrobiales</taxon>
        <taxon>Verrucomicrobiaceae</taxon>
        <taxon>Persicirhabdus</taxon>
    </lineage>
</organism>
<reference evidence="1" key="1">
    <citation type="submission" date="2021-01" db="EMBL/GenBank/DDBJ databases">
        <title>Modified the classification status of verrucomicrobia.</title>
        <authorList>
            <person name="Feng X."/>
        </authorList>
    </citation>
    <scope>NUCLEOTIDE SEQUENCE</scope>
    <source>
        <strain evidence="1">_KCTC 22039</strain>
    </source>
</reference>
<accession>A0A8J7SI63</accession>